<dbReference type="AlphaFoldDB" id="A0A8E0VHA7"/>
<accession>A0A8E0VHA7</accession>
<dbReference type="GO" id="GO:0005634">
    <property type="term" value="C:nucleus"/>
    <property type="evidence" value="ECO:0007669"/>
    <property type="project" value="TreeGrafter"/>
</dbReference>
<evidence type="ECO:0000313" key="2">
    <source>
        <dbReference type="Proteomes" id="UP000728185"/>
    </source>
</evidence>
<reference evidence="1" key="1">
    <citation type="submission" date="2019-05" db="EMBL/GenBank/DDBJ databases">
        <title>Annotation for the trematode Fasciolopsis buski.</title>
        <authorList>
            <person name="Choi Y.-J."/>
        </authorList>
    </citation>
    <scope>NUCLEOTIDE SEQUENCE</scope>
    <source>
        <strain evidence="1">HT</strain>
        <tissue evidence="1">Whole worm</tissue>
    </source>
</reference>
<gene>
    <name evidence="1" type="ORF">FBUS_05709</name>
</gene>
<dbReference type="GO" id="GO:0004842">
    <property type="term" value="F:ubiquitin-protein transferase activity"/>
    <property type="evidence" value="ECO:0007669"/>
    <property type="project" value="InterPro"/>
</dbReference>
<dbReference type="GO" id="GO:0034657">
    <property type="term" value="C:GID complex"/>
    <property type="evidence" value="ECO:0007669"/>
    <property type="project" value="TreeGrafter"/>
</dbReference>
<proteinExistence type="predicted"/>
<dbReference type="GO" id="GO:0043161">
    <property type="term" value="P:proteasome-mediated ubiquitin-dependent protein catabolic process"/>
    <property type="evidence" value="ECO:0007669"/>
    <property type="project" value="InterPro"/>
</dbReference>
<comment type="caution">
    <text evidence="1">The sequence shown here is derived from an EMBL/GenBank/DDBJ whole genome shotgun (WGS) entry which is preliminary data.</text>
</comment>
<organism evidence="1 2">
    <name type="scientific">Fasciolopsis buskii</name>
    <dbReference type="NCBI Taxonomy" id="27845"/>
    <lineage>
        <taxon>Eukaryota</taxon>
        <taxon>Metazoa</taxon>
        <taxon>Spiralia</taxon>
        <taxon>Lophotrochozoa</taxon>
        <taxon>Platyhelminthes</taxon>
        <taxon>Trematoda</taxon>
        <taxon>Digenea</taxon>
        <taxon>Plagiorchiida</taxon>
        <taxon>Echinostomata</taxon>
        <taxon>Echinostomatoidea</taxon>
        <taxon>Fasciolidae</taxon>
        <taxon>Fasciolopsis</taxon>
    </lineage>
</organism>
<dbReference type="PANTHER" id="PTHR12170:SF2">
    <property type="entry name" value="E3 UBIQUITIN-PROTEIN TRANSFERASE MAEA"/>
    <property type="match status" value="1"/>
</dbReference>
<sequence>MVTDPKSIEPAVTEYTSIKASYESVNKKYRRNHKDLEKGVMLLNKSLEELESVQDISKAVEAFERVVGAVSGCKRKADAVYSEESKLLQASKRRLEHIQQISLLERRTIPGQGNVDPPAGSNGCNERKSVSVEANSVQMNCAEEVTCVTRFQRHLADYLFANGYPKAALNLARDRPELNELCLTELFEEAVQIEDALYRGDTGPAHNWLQEANFKLKRTEVS</sequence>
<evidence type="ECO:0000313" key="1">
    <source>
        <dbReference type="EMBL" id="KAA0188062.1"/>
    </source>
</evidence>
<dbReference type="Proteomes" id="UP000728185">
    <property type="component" value="Unassembled WGS sequence"/>
</dbReference>
<protein>
    <submittedName>
        <fullName evidence="1">Putative erythroblast macrophage protein emp</fullName>
    </submittedName>
</protein>
<dbReference type="EMBL" id="LUCM01008696">
    <property type="protein sequence ID" value="KAA0188062.1"/>
    <property type="molecule type" value="Genomic_DNA"/>
</dbReference>
<dbReference type="GO" id="GO:0005737">
    <property type="term" value="C:cytoplasm"/>
    <property type="evidence" value="ECO:0007669"/>
    <property type="project" value="TreeGrafter"/>
</dbReference>
<dbReference type="OrthoDB" id="1933455at2759"/>
<name>A0A8E0VHA7_9TREM</name>
<dbReference type="InterPro" id="IPR045098">
    <property type="entry name" value="Fyv10_fam"/>
</dbReference>
<keyword evidence="2" id="KW-1185">Reference proteome</keyword>
<dbReference type="PANTHER" id="PTHR12170">
    <property type="entry name" value="MACROPHAGE ERYTHROBLAST ATTACHER-RELATED"/>
    <property type="match status" value="1"/>
</dbReference>